<evidence type="ECO:0000313" key="4">
    <source>
        <dbReference type="EMBL" id="KAK4247267.1"/>
    </source>
</evidence>
<dbReference type="Proteomes" id="UP001303647">
    <property type="component" value="Unassembled WGS sequence"/>
</dbReference>
<dbReference type="InterPro" id="IPR036291">
    <property type="entry name" value="NAD(P)-bd_dom_sf"/>
</dbReference>
<dbReference type="SUPFAM" id="SSF51735">
    <property type="entry name" value="NAD(P)-binding Rossmann-fold domains"/>
    <property type="match status" value="1"/>
</dbReference>
<evidence type="ECO:0000256" key="1">
    <source>
        <dbReference type="ARBA" id="ARBA00006484"/>
    </source>
</evidence>
<dbReference type="InterPro" id="IPR051122">
    <property type="entry name" value="SDR_DHRS6-like"/>
</dbReference>
<evidence type="ECO:0008006" key="6">
    <source>
        <dbReference type="Google" id="ProtNLM"/>
    </source>
</evidence>
<comment type="caution">
    <text evidence="4">The sequence shown here is derived from an EMBL/GenBank/DDBJ whole genome shotgun (WGS) entry which is preliminary data.</text>
</comment>
<gene>
    <name evidence="4" type="ORF">C7999DRAFT_14700</name>
</gene>
<dbReference type="PANTHER" id="PTHR43477:SF1">
    <property type="entry name" value="DIHYDROANTICAPSIN 7-DEHYDROGENASE"/>
    <property type="match status" value="1"/>
</dbReference>
<dbReference type="EMBL" id="MU857657">
    <property type="protein sequence ID" value="KAK4247267.1"/>
    <property type="molecule type" value="Genomic_DNA"/>
</dbReference>
<name>A0AAN7CU29_9PEZI</name>
<keyword evidence="2" id="KW-0521">NADP</keyword>
<evidence type="ECO:0000256" key="3">
    <source>
        <dbReference type="ARBA" id="ARBA00023002"/>
    </source>
</evidence>
<dbReference type="InterPro" id="IPR002347">
    <property type="entry name" value="SDR_fam"/>
</dbReference>
<dbReference type="InterPro" id="IPR057571">
    <property type="entry name" value="SDR_PhqE-like"/>
</dbReference>
<organism evidence="4 5">
    <name type="scientific">Corynascus novoguineensis</name>
    <dbReference type="NCBI Taxonomy" id="1126955"/>
    <lineage>
        <taxon>Eukaryota</taxon>
        <taxon>Fungi</taxon>
        <taxon>Dikarya</taxon>
        <taxon>Ascomycota</taxon>
        <taxon>Pezizomycotina</taxon>
        <taxon>Sordariomycetes</taxon>
        <taxon>Sordariomycetidae</taxon>
        <taxon>Sordariales</taxon>
        <taxon>Chaetomiaceae</taxon>
        <taxon>Corynascus</taxon>
    </lineage>
</organism>
<dbReference type="Gene3D" id="3.40.50.720">
    <property type="entry name" value="NAD(P)-binding Rossmann-like Domain"/>
    <property type="match status" value="1"/>
</dbReference>
<accession>A0AAN7CU29</accession>
<dbReference type="AlphaFoldDB" id="A0AAN7CU29"/>
<evidence type="ECO:0000313" key="5">
    <source>
        <dbReference type="Proteomes" id="UP001303647"/>
    </source>
</evidence>
<protein>
    <recommendedName>
        <fullName evidence="6">Short-chain dehydrogenase</fullName>
    </recommendedName>
</protein>
<proteinExistence type="inferred from homology"/>
<keyword evidence="3" id="KW-0560">Oxidoreductase</keyword>
<dbReference type="GO" id="GO:0016491">
    <property type="term" value="F:oxidoreductase activity"/>
    <property type="evidence" value="ECO:0007669"/>
    <property type="project" value="UniProtKB-KW"/>
</dbReference>
<reference evidence="4" key="1">
    <citation type="journal article" date="2023" name="Mol. Phylogenet. Evol.">
        <title>Genome-scale phylogeny and comparative genomics of the fungal order Sordariales.</title>
        <authorList>
            <person name="Hensen N."/>
            <person name="Bonometti L."/>
            <person name="Westerberg I."/>
            <person name="Brannstrom I.O."/>
            <person name="Guillou S."/>
            <person name="Cros-Aarteil S."/>
            <person name="Calhoun S."/>
            <person name="Haridas S."/>
            <person name="Kuo A."/>
            <person name="Mondo S."/>
            <person name="Pangilinan J."/>
            <person name="Riley R."/>
            <person name="LaButti K."/>
            <person name="Andreopoulos B."/>
            <person name="Lipzen A."/>
            <person name="Chen C."/>
            <person name="Yan M."/>
            <person name="Daum C."/>
            <person name="Ng V."/>
            <person name="Clum A."/>
            <person name="Steindorff A."/>
            <person name="Ohm R.A."/>
            <person name="Martin F."/>
            <person name="Silar P."/>
            <person name="Natvig D.O."/>
            <person name="Lalanne C."/>
            <person name="Gautier V."/>
            <person name="Ament-Velasquez S.L."/>
            <person name="Kruys A."/>
            <person name="Hutchinson M.I."/>
            <person name="Powell A.J."/>
            <person name="Barry K."/>
            <person name="Miller A.N."/>
            <person name="Grigoriev I.V."/>
            <person name="Debuchy R."/>
            <person name="Gladieux P."/>
            <person name="Hiltunen Thoren M."/>
            <person name="Johannesson H."/>
        </authorList>
    </citation>
    <scope>NUCLEOTIDE SEQUENCE</scope>
    <source>
        <strain evidence="4">CBS 359.72</strain>
    </source>
</reference>
<dbReference type="PRINTS" id="PR00081">
    <property type="entry name" value="GDHRDH"/>
</dbReference>
<comment type="similarity">
    <text evidence="1">Belongs to the short-chain dehydrogenases/reductases (SDR) family.</text>
</comment>
<dbReference type="Pfam" id="PF23441">
    <property type="entry name" value="SDR"/>
    <property type="match status" value="1"/>
</dbReference>
<dbReference type="PANTHER" id="PTHR43477">
    <property type="entry name" value="DIHYDROANTICAPSIN 7-DEHYDROGENASE"/>
    <property type="match status" value="1"/>
</dbReference>
<dbReference type="CDD" id="cd05233">
    <property type="entry name" value="SDR_c"/>
    <property type="match status" value="1"/>
</dbReference>
<evidence type="ECO:0000256" key="2">
    <source>
        <dbReference type="ARBA" id="ARBA00022857"/>
    </source>
</evidence>
<keyword evidence="5" id="KW-1185">Reference proteome</keyword>
<reference evidence="4" key="2">
    <citation type="submission" date="2023-05" db="EMBL/GenBank/DDBJ databases">
        <authorList>
            <consortium name="Lawrence Berkeley National Laboratory"/>
            <person name="Steindorff A."/>
            <person name="Hensen N."/>
            <person name="Bonometti L."/>
            <person name="Westerberg I."/>
            <person name="Brannstrom I.O."/>
            <person name="Guillou S."/>
            <person name="Cros-Aarteil S."/>
            <person name="Calhoun S."/>
            <person name="Haridas S."/>
            <person name="Kuo A."/>
            <person name="Mondo S."/>
            <person name="Pangilinan J."/>
            <person name="Riley R."/>
            <person name="Labutti K."/>
            <person name="Andreopoulos B."/>
            <person name="Lipzen A."/>
            <person name="Chen C."/>
            <person name="Yanf M."/>
            <person name="Daum C."/>
            <person name="Ng V."/>
            <person name="Clum A."/>
            <person name="Ohm R."/>
            <person name="Martin F."/>
            <person name="Silar P."/>
            <person name="Natvig D."/>
            <person name="Lalanne C."/>
            <person name="Gautier V."/>
            <person name="Ament-Velasquez S.L."/>
            <person name="Kruys A."/>
            <person name="Hutchinson M.I."/>
            <person name="Powell A.J."/>
            <person name="Barry K."/>
            <person name="Miller A.N."/>
            <person name="Grigoriev I.V."/>
            <person name="Debuchy R."/>
            <person name="Gladieux P."/>
            <person name="Thoren M.H."/>
            <person name="Johannesson H."/>
        </authorList>
    </citation>
    <scope>NUCLEOTIDE SEQUENCE</scope>
    <source>
        <strain evidence="4">CBS 359.72</strain>
    </source>
</reference>
<sequence>MPPIRGHNVLVIGGSSGIGAGVAKLAGSEGANVVIASSNPARVDRALQELRAVVPDANFSGHTVDVSQDDAEERLDELLANVTAELGGQLDHLVYTANRFEITPLSAITVPYLRSGVQFCYVVPVLIAKLAPKYLKSKHTSSITFTTGSGAERPIKGTAAIAAIGAGLFGLTRTLALDLAPLRVNLVSPGYTDTDLHGPAGSRAQRLADVASSSLLGKVATPEEVAEAYVYYMKDTNNTGSHISTSGGALVQ</sequence>